<organism evidence="1 2">
    <name type="scientific">Paramecium sonneborni</name>
    <dbReference type="NCBI Taxonomy" id="65129"/>
    <lineage>
        <taxon>Eukaryota</taxon>
        <taxon>Sar</taxon>
        <taxon>Alveolata</taxon>
        <taxon>Ciliophora</taxon>
        <taxon>Intramacronucleata</taxon>
        <taxon>Oligohymenophorea</taxon>
        <taxon>Peniculida</taxon>
        <taxon>Parameciidae</taxon>
        <taxon>Paramecium</taxon>
    </lineage>
</organism>
<name>A0A8S1K9G7_9CILI</name>
<protein>
    <submittedName>
        <fullName evidence="1">Uncharacterized protein</fullName>
    </submittedName>
</protein>
<dbReference type="OrthoDB" id="276721at2759"/>
<evidence type="ECO:0000313" key="1">
    <source>
        <dbReference type="EMBL" id="CAD8052310.1"/>
    </source>
</evidence>
<gene>
    <name evidence="1" type="ORF">PSON_ATCC_30995.1.T0060390</name>
</gene>
<sequence>MKAYEFKDILQKNDQVIHTIGTIIDSSILTNNQQLYFIQINREVNKILINK</sequence>
<dbReference type="Proteomes" id="UP000692954">
    <property type="component" value="Unassembled WGS sequence"/>
</dbReference>
<dbReference type="EMBL" id="CAJJDN010000006">
    <property type="protein sequence ID" value="CAD8052310.1"/>
    <property type="molecule type" value="Genomic_DNA"/>
</dbReference>
<dbReference type="AlphaFoldDB" id="A0A8S1K9G7"/>
<reference evidence="1" key="1">
    <citation type="submission" date="2021-01" db="EMBL/GenBank/DDBJ databases">
        <authorList>
            <consortium name="Genoscope - CEA"/>
            <person name="William W."/>
        </authorList>
    </citation>
    <scope>NUCLEOTIDE SEQUENCE</scope>
</reference>
<evidence type="ECO:0000313" key="2">
    <source>
        <dbReference type="Proteomes" id="UP000692954"/>
    </source>
</evidence>
<comment type="caution">
    <text evidence="1">The sequence shown here is derived from an EMBL/GenBank/DDBJ whole genome shotgun (WGS) entry which is preliminary data.</text>
</comment>
<accession>A0A8S1K9G7</accession>
<proteinExistence type="predicted"/>
<keyword evidence="2" id="KW-1185">Reference proteome</keyword>